<feature type="domain" description="Response regulatory" evidence="6">
    <location>
        <begin position="669"/>
        <end position="777"/>
    </location>
</feature>
<evidence type="ECO:0000313" key="8">
    <source>
        <dbReference type="EMBL" id="CAG8723779.1"/>
    </source>
</evidence>
<dbReference type="PANTHER" id="PTHR45339:SF1">
    <property type="entry name" value="HYBRID SIGNAL TRANSDUCTION HISTIDINE KINASE J"/>
    <property type="match status" value="1"/>
</dbReference>
<dbReference type="InterPro" id="IPR005467">
    <property type="entry name" value="His_kinase_dom"/>
</dbReference>
<dbReference type="InterPro" id="IPR035965">
    <property type="entry name" value="PAS-like_dom_sf"/>
</dbReference>
<name>A0A9N9I6I1_9GLOM</name>
<evidence type="ECO:0000259" key="6">
    <source>
        <dbReference type="PROSITE" id="PS50110"/>
    </source>
</evidence>
<dbReference type="InterPro" id="IPR036890">
    <property type="entry name" value="HATPase_C_sf"/>
</dbReference>
<dbReference type="PANTHER" id="PTHR45339">
    <property type="entry name" value="HYBRID SIGNAL TRANSDUCTION HISTIDINE KINASE J"/>
    <property type="match status" value="1"/>
</dbReference>
<dbReference type="InterPro" id="IPR003594">
    <property type="entry name" value="HATPase_dom"/>
</dbReference>
<feature type="region of interest" description="Disordered" evidence="4">
    <location>
        <begin position="549"/>
        <end position="571"/>
    </location>
</feature>
<evidence type="ECO:0000259" key="7">
    <source>
        <dbReference type="PROSITE" id="PS50112"/>
    </source>
</evidence>
<dbReference type="InterPro" id="IPR011006">
    <property type="entry name" value="CheY-like_superfamily"/>
</dbReference>
<dbReference type="PROSITE" id="PS50112">
    <property type="entry name" value="PAS"/>
    <property type="match status" value="1"/>
</dbReference>
<dbReference type="Pfam" id="PF13426">
    <property type="entry name" value="PAS_9"/>
    <property type="match status" value="1"/>
</dbReference>
<dbReference type="PROSITE" id="PS50110">
    <property type="entry name" value="RESPONSE_REGULATORY"/>
    <property type="match status" value="1"/>
</dbReference>
<feature type="compositionally biased region" description="Low complexity" evidence="4">
    <location>
        <begin position="597"/>
        <end position="610"/>
    </location>
</feature>
<dbReference type="Gene3D" id="3.30.450.20">
    <property type="entry name" value="PAS domain"/>
    <property type="match status" value="1"/>
</dbReference>
<dbReference type="SMART" id="SM00091">
    <property type="entry name" value="PAS"/>
    <property type="match status" value="1"/>
</dbReference>
<dbReference type="GO" id="GO:0000160">
    <property type="term" value="P:phosphorelay signal transduction system"/>
    <property type="evidence" value="ECO:0007669"/>
    <property type="project" value="UniProtKB-KW"/>
</dbReference>
<comment type="caution">
    <text evidence="8">The sequence shown here is derived from an EMBL/GenBank/DDBJ whole genome shotgun (WGS) entry which is preliminary data.</text>
</comment>
<feature type="region of interest" description="Disordered" evidence="4">
    <location>
        <begin position="596"/>
        <end position="628"/>
    </location>
</feature>
<keyword evidence="2" id="KW-0902">Two-component regulatory system</keyword>
<evidence type="ECO:0000256" key="4">
    <source>
        <dbReference type="SAM" id="MobiDB-lite"/>
    </source>
</evidence>
<dbReference type="SUPFAM" id="SSF52172">
    <property type="entry name" value="CheY-like"/>
    <property type="match status" value="1"/>
</dbReference>
<feature type="region of interest" description="Disordered" evidence="4">
    <location>
        <begin position="416"/>
        <end position="448"/>
    </location>
</feature>
<dbReference type="OrthoDB" id="60033at2759"/>
<dbReference type="NCBIfam" id="TIGR00229">
    <property type="entry name" value="sensory_box"/>
    <property type="match status" value="1"/>
</dbReference>
<dbReference type="CDD" id="cd00130">
    <property type="entry name" value="PAS"/>
    <property type="match status" value="1"/>
</dbReference>
<keyword evidence="9" id="KW-1185">Reference proteome</keyword>
<feature type="domain" description="PAS" evidence="7">
    <location>
        <begin position="8"/>
        <end position="50"/>
    </location>
</feature>
<keyword evidence="1 3" id="KW-0597">Phosphoprotein</keyword>
<dbReference type="SUPFAM" id="SSF55874">
    <property type="entry name" value="ATPase domain of HSP90 chaperone/DNA topoisomerase II/histidine kinase"/>
    <property type="match status" value="1"/>
</dbReference>
<dbReference type="Proteomes" id="UP000789396">
    <property type="component" value="Unassembled WGS sequence"/>
</dbReference>
<evidence type="ECO:0000259" key="5">
    <source>
        <dbReference type="PROSITE" id="PS50109"/>
    </source>
</evidence>
<gene>
    <name evidence="8" type="ORF">RFULGI_LOCUS11640</name>
</gene>
<evidence type="ECO:0000256" key="1">
    <source>
        <dbReference type="ARBA" id="ARBA00022553"/>
    </source>
</evidence>
<dbReference type="Gene3D" id="3.40.50.2300">
    <property type="match status" value="1"/>
</dbReference>
<organism evidence="8 9">
    <name type="scientific">Racocetra fulgida</name>
    <dbReference type="NCBI Taxonomy" id="60492"/>
    <lineage>
        <taxon>Eukaryota</taxon>
        <taxon>Fungi</taxon>
        <taxon>Fungi incertae sedis</taxon>
        <taxon>Mucoromycota</taxon>
        <taxon>Glomeromycotina</taxon>
        <taxon>Glomeromycetes</taxon>
        <taxon>Diversisporales</taxon>
        <taxon>Gigasporaceae</taxon>
        <taxon>Racocetra</taxon>
    </lineage>
</organism>
<feature type="compositionally biased region" description="Polar residues" evidence="4">
    <location>
        <begin position="559"/>
        <end position="571"/>
    </location>
</feature>
<feature type="non-terminal residue" evidence="8">
    <location>
        <position position="777"/>
    </location>
</feature>
<dbReference type="SMART" id="SM00448">
    <property type="entry name" value="REC"/>
    <property type="match status" value="1"/>
</dbReference>
<dbReference type="EMBL" id="CAJVPZ010025854">
    <property type="protein sequence ID" value="CAG8723779.1"/>
    <property type="molecule type" value="Genomic_DNA"/>
</dbReference>
<dbReference type="AlphaFoldDB" id="A0A9N9I6I1"/>
<evidence type="ECO:0000256" key="2">
    <source>
        <dbReference type="ARBA" id="ARBA00023012"/>
    </source>
</evidence>
<dbReference type="SUPFAM" id="SSF55785">
    <property type="entry name" value="PYP-like sensor domain (PAS domain)"/>
    <property type="match status" value="1"/>
</dbReference>
<dbReference type="Pfam" id="PF00072">
    <property type="entry name" value="Response_reg"/>
    <property type="match status" value="1"/>
</dbReference>
<dbReference type="CDD" id="cd17546">
    <property type="entry name" value="REC_hyHK_CKI1_RcsC-like"/>
    <property type="match status" value="1"/>
</dbReference>
<proteinExistence type="predicted"/>
<feature type="domain" description="Histidine kinase" evidence="5">
    <location>
        <begin position="161"/>
        <end position="365"/>
    </location>
</feature>
<reference evidence="8" key="1">
    <citation type="submission" date="2021-06" db="EMBL/GenBank/DDBJ databases">
        <authorList>
            <person name="Kallberg Y."/>
            <person name="Tangrot J."/>
            <person name="Rosling A."/>
        </authorList>
    </citation>
    <scope>NUCLEOTIDE SEQUENCE</scope>
    <source>
        <strain evidence="8">IN212</strain>
    </source>
</reference>
<feature type="non-terminal residue" evidence="8">
    <location>
        <position position="1"/>
    </location>
</feature>
<dbReference type="InterPro" id="IPR001789">
    <property type="entry name" value="Sig_transdc_resp-reg_receiver"/>
</dbReference>
<dbReference type="Gene3D" id="3.30.565.10">
    <property type="entry name" value="Histidine kinase-like ATPase, C-terminal domain"/>
    <property type="match status" value="1"/>
</dbReference>
<evidence type="ECO:0000313" key="9">
    <source>
        <dbReference type="Proteomes" id="UP000789396"/>
    </source>
</evidence>
<dbReference type="PROSITE" id="PS50109">
    <property type="entry name" value="HIS_KIN"/>
    <property type="match status" value="1"/>
</dbReference>
<accession>A0A9N9I6I1</accession>
<dbReference type="Pfam" id="PF02518">
    <property type="entry name" value="HATPase_c"/>
    <property type="match status" value="1"/>
</dbReference>
<evidence type="ECO:0000256" key="3">
    <source>
        <dbReference type="PROSITE-ProRule" id="PRU00169"/>
    </source>
</evidence>
<protein>
    <submittedName>
        <fullName evidence="8">3838_t:CDS:1</fullName>
    </submittedName>
</protein>
<dbReference type="SMART" id="SM00387">
    <property type="entry name" value="HATPase_c"/>
    <property type="match status" value="1"/>
</dbReference>
<sequence>TQNLLKAITADSKAVLEAIADPLVALNAKGEIVGANKHALRLTGYSPDDIKVQNKMHVNQLLIPVVETPAEEREISDYDPMQVPVRPGMRDVMARRKDGTCFEAEANFSQQVVEQNYFTQVVMFRDVSFKKEHERAVIEAKKEAEMANQSKTEFLFFLCHEEKEQEELDYIMSAGKFLSFIVNDVLDLTHLTNPNPYEIELKCEPFDLHILIPNVARIQSFEAANKKIKLKTIIHSDIPHNVYGDARRIEQVINKLIARSIEVAPEGGIIELEIHPLRLHRIHGVLLRFSVKDESEGLSSDNEISELFKPYSKTNSSIGSRFHAQGLSMALAQAIVKVMGGKLHVDKSQKKQPGNRVWFDIWLRTDDTNIRNNLHRGSLDTTFSTNSIDEMDNSLETDSINEFKVQLRGSKSLSLAKTNRPGRTYKSTVRRKRRQPLPNGEESDDGVVKGGFFQRKGSIILNAVGLDRASSSHQNNTTMNDKVSFSVNEESTNNSIDNTMSSTPPPIITYYPGDKNQNDSENIREVMKSNDPSPHDNTSLLISTKLKNDAPTVTPPISPTSLNTQNATSGQHSVVIDEHSNQNLYISFHNSPTQTILSPTNTSLTPPSSSHAAHLPLSNDSDKTHTTPLQTENSTIVSSNVNTTPSIASLPSSTSQTCQVEQPSPRTLKVLLVEDNLICQRVTSKMLIRNNYIVDIANNGKEAIDMIEATMNTKGYACILMDIITPVMNGYEATKLLRKRGVDIPILALTANSFSSDVKKALDVGMDAFLTKPIKER</sequence>
<dbReference type="InterPro" id="IPR000014">
    <property type="entry name" value="PAS"/>
</dbReference>
<feature type="modified residue" description="4-aspartylphosphate" evidence="3">
    <location>
        <position position="722"/>
    </location>
</feature>